<feature type="domain" description="Flavodoxin-like" evidence="1">
    <location>
        <begin position="4"/>
        <end position="92"/>
    </location>
</feature>
<dbReference type="GO" id="GO:0010181">
    <property type="term" value="F:FMN binding"/>
    <property type="evidence" value="ECO:0007669"/>
    <property type="project" value="InterPro"/>
</dbReference>
<comment type="caution">
    <text evidence="2">The sequence shown here is derived from an EMBL/GenBank/DDBJ whole genome shotgun (WGS) entry which is preliminary data.</text>
</comment>
<name>A0A505D6R8_9ACTN</name>
<dbReference type="PANTHER" id="PTHR39201:SF1">
    <property type="entry name" value="FLAVODOXIN-LIKE DOMAIN-CONTAINING PROTEIN"/>
    <property type="match status" value="1"/>
</dbReference>
<dbReference type="PANTHER" id="PTHR39201">
    <property type="entry name" value="EXPORTED PROTEIN-RELATED"/>
    <property type="match status" value="1"/>
</dbReference>
<keyword evidence="3" id="KW-1185">Reference proteome</keyword>
<gene>
    <name evidence="2" type="ORF">FGD71_033650</name>
</gene>
<dbReference type="AlphaFoldDB" id="A0A505D6R8"/>
<accession>A0A505D6R8</accession>
<evidence type="ECO:0000259" key="1">
    <source>
        <dbReference type="Pfam" id="PF12682"/>
    </source>
</evidence>
<evidence type="ECO:0000313" key="3">
    <source>
        <dbReference type="Proteomes" id="UP000317378"/>
    </source>
</evidence>
<dbReference type="InterPro" id="IPR029039">
    <property type="entry name" value="Flavoprotein-like_sf"/>
</dbReference>
<dbReference type="Pfam" id="PF12682">
    <property type="entry name" value="Flavodoxin_4"/>
    <property type="match status" value="1"/>
</dbReference>
<dbReference type="EMBL" id="VCHX02000181">
    <property type="protein sequence ID" value="TPQ17962.1"/>
    <property type="molecule type" value="Genomic_DNA"/>
</dbReference>
<proteinExistence type="predicted"/>
<organism evidence="2 3">
    <name type="scientific">Streptomyces sporangiiformans</name>
    <dbReference type="NCBI Taxonomy" id="2315329"/>
    <lineage>
        <taxon>Bacteria</taxon>
        <taxon>Bacillati</taxon>
        <taxon>Actinomycetota</taxon>
        <taxon>Actinomycetes</taxon>
        <taxon>Kitasatosporales</taxon>
        <taxon>Streptomycetaceae</taxon>
        <taxon>Streptomyces</taxon>
    </lineage>
</organism>
<protein>
    <recommendedName>
        <fullName evidence="1">Flavodoxin-like domain-containing protein</fullName>
    </recommendedName>
</protein>
<reference evidence="2 3" key="1">
    <citation type="submission" date="2019-06" db="EMBL/GenBank/DDBJ databases">
        <title>Streptomyces sporangiiformans sp. nov., a novel actinomycete isolated from soil in Mount Song.</title>
        <authorList>
            <person name="Han L."/>
        </authorList>
    </citation>
    <scope>NUCLEOTIDE SEQUENCE [LARGE SCALE GENOMIC DNA]</scope>
    <source>
        <strain evidence="2 3">NEAU-SSA 1</strain>
    </source>
</reference>
<dbReference type="SUPFAM" id="SSF52218">
    <property type="entry name" value="Flavoproteins"/>
    <property type="match status" value="1"/>
</dbReference>
<sequence length="100" mass="10680">MANRLPTIDAYGTVLLGSPIWNVRAPMIMTTFTEALDFSGKTVIPFTTHAMSGLGTTERDYAASCGGATFGEGLAVRGEKARDADDEVGSWLRRIGLLRG</sequence>
<dbReference type="Gene3D" id="3.40.50.360">
    <property type="match status" value="1"/>
</dbReference>
<dbReference type="Proteomes" id="UP000317378">
    <property type="component" value="Unassembled WGS sequence"/>
</dbReference>
<dbReference type="OrthoDB" id="9806505at2"/>
<dbReference type="InterPro" id="IPR008254">
    <property type="entry name" value="Flavodoxin/NO_synth"/>
</dbReference>
<evidence type="ECO:0000313" key="2">
    <source>
        <dbReference type="EMBL" id="TPQ17962.1"/>
    </source>
</evidence>